<protein>
    <recommendedName>
        <fullName evidence="2">DH domain-containing protein</fullName>
    </recommendedName>
</protein>
<feature type="region of interest" description="Disordered" evidence="1">
    <location>
        <begin position="60"/>
        <end position="98"/>
    </location>
</feature>
<proteinExistence type="predicted"/>
<organism evidence="3">
    <name type="scientific">Rhizochromulina marina</name>
    <dbReference type="NCBI Taxonomy" id="1034831"/>
    <lineage>
        <taxon>Eukaryota</taxon>
        <taxon>Sar</taxon>
        <taxon>Stramenopiles</taxon>
        <taxon>Ochrophyta</taxon>
        <taxon>Dictyochophyceae</taxon>
        <taxon>Rhizochromulinales</taxon>
        <taxon>Rhizochromulina</taxon>
    </lineage>
</organism>
<reference evidence="3" key="1">
    <citation type="submission" date="2021-01" db="EMBL/GenBank/DDBJ databases">
        <authorList>
            <person name="Corre E."/>
            <person name="Pelletier E."/>
            <person name="Niang G."/>
            <person name="Scheremetjew M."/>
            <person name="Finn R."/>
            <person name="Kale V."/>
            <person name="Holt S."/>
            <person name="Cochrane G."/>
            <person name="Meng A."/>
            <person name="Brown T."/>
            <person name="Cohen L."/>
        </authorList>
    </citation>
    <scope>NUCLEOTIDE SEQUENCE</scope>
    <source>
        <strain evidence="3">CCMP1243</strain>
    </source>
</reference>
<evidence type="ECO:0000313" key="3">
    <source>
        <dbReference type="EMBL" id="CAD9660215.1"/>
    </source>
</evidence>
<feature type="compositionally biased region" description="Low complexity" evidence="1">
    <location>
        <begin position="60"/>
        <end position="92"/>
    </location>
</feature>
<dbReference type="PANTHER" id="PTHR12673">
    <property type="entry name" value="FACIOGENITAL DYSPLASIA PROTEIN"/>
    <property type="match status" value="1"/>
</dbReference>
<dbReference type="Gene3D" id="1.20.900.10">
    <property type="entry name" value="Dbl homology (DH) domain"/>
    <property type="match status" value="1"/>
</dbReference>
<sequence>MARRRARRSRLSTSDCRAWIRKEIVEKEAAYVKRLQVLVHGFEQPIRSWHTEMRGLLGNSTSSSSDVGSGLSGIGSSSATSGSSNGSSAGSSSNGGGGVSGGGVLLSEDELDLLFSHCKLLLELNRQLLGNLEDAVEENQPFGPLFKTYARLLVSYSQYFENYDKSVHVRERLRTRGLEAEDMDLLRMFVVGCECQPHCQGFTLIDHLFEPFAHIRRYKRSLLRLLKFTNDADGSDPELEEALKELSAAAKAVTLGIKDRKNRDKTLLLARGWRAEAQLIAPQRTFVFQGGLQISPHIRQDGKTPYSPVEYEVVLFDDILAFGKRSAGYFQSSTGTGKVKLEAIVPLDRCLLLEGSRLHTLEWSLSKPPPSVGKKREVDPAEAEAYVKECVTNNAVQHLGSPTEGTPDAAGDSNVRESISVNNRQSISGRRRRANLQDSSPAVMALHAITSRVQLLLGLDGADSGGREGRRGLRLLDFIARTPRAFAIACDHSEWFSDSSTPSSSGGAQVAGSGAMPRIFIAMTNDDTSQHAWVQFITNRLKKLGDPMFDFDDPFDSDNDDGDHDAGIDQTQGPSPLGLAMPGM</sequence>
<feature type="compositionally biased region" description="Polar residues" evidence="1">
    <location>
        <begin position="416"/>
        <end position="428"/>
    </location>
</feature>
<dbReference type="InterPro" id="IPR035899">
    <property type="entry name" value="DBL_dom_sf"/>
</dbReference>
<feature type="compositionally biased region" description="Acidic residues" evidence="1">
    <location>
        <begin position="552"/>
        <end position="563"/>
    </location>
</feature>
<gene>
    <name evidence="3" type="ORF">RMAR1173_LOCUS358</name>
</gene>
<dbReference type="GO" id="GO:0005085">
    <property type="term" value="F:guanyl-nucleotide exchange factor activity"/>
    <property type="evidence" value="ECO:0007669"/>
    <property type="project" value="InterPro"/>
</dbReference>
<dbReference type="InterPro" id="IPR000219">
    <property type="entry name" value="DH_dom"/>
</dbReference>
<dbReference type="SMART" id="SM00325">
    <property type="entry name" value="RhoGEF"/>
    <property type="match status" value="1"/>
</dbReference>
<feature type="region of interest" description="Disordered" evidence="1">
    <location>
        <begin position="397"/>
        <end position="436"/>
    </location>
</feature>
<dbReference type="InterPro" id="IPR051092">
    <property type="entry name" value="FYVE_RhoGEF_PH"/>
</dbReference>
<dbReference type="Pfam" id="PF00621">
    <property type="entry name" value="RhoGEF"/>
    <property type="match status" value="1"/>
</dbReference>
<evidence type="ECO:0000256" key="1">
    <source>
        <dbReference type="SAM" id="MobiDB-lite"/>
    </source>
</evidence>
<dbReference type="PANTHER" id="PTHR12673:SF159">
    <property type="entry name" value="LD03170P"/>
    <property type="match status" value="1"/>
</dbReference>
<accession>A0A7S2W171</accession>
<evidence type="ECO:0000259" key="2">
    <source>
        <dbReference type="PROSITE" id="PS50010"/>
    </source>
</evidence>
<feature type="domain" description="DH" evidence="2">
    <location>
        <begin position="16"/>
        <end position="256"/>
    </location>
</feature>
<dbReference type="GO" id="GO:0005737">
    <property type="term" value="C:cytoplasm"/>
    <property type="evidence" value="ECO:0007669"/>
    <property type="project" value="TreeGrafter"/>
</dbReference>
<dbReference type="SUPFAM" id="SSF48065">
    <property type="entry name" value="DBL homology domain (DH-domain)"/>
    <property type="match status" value="1"/>
</dbReference>
<feature type="region of interest" description="Disordered" evidence="1">
    <location>
        <begin position="552"/>
        <end position="584"/>
    </location>
</feature>
<name>A0A7S2W171_9STRA</name>
<dbReference type="PROSITE" id="PS50010">
    <property type="entry name" value="DH_2"/>
    <property type="match status" value="1"/>
</dbReference>
<dbReference type="EMBL" id="HBHJ01000538">
    <property type="protein sequence ID" value="CAD9660215.1"/>
    <property type="molecule type" value="Transcribed_RNA"/>
</dbReference>
<dbReference type="AlphaFoldDB" id="A0A7S2W171"/>